<feature type="transmembrane region" description="Helical" evidence="1">
    <location>
        <begin position="114"/>
        <end position="136"/>
    </location>
</feature>
<organism evidence="2 3">
    <name type="scientific">Lysobacter silvisoli</name>
    <dbReference type="NCBI Taxonomy" id="2293254"/>
    <lineage>
        <taxon>Bacteria</taxon>
        <taxon>Pseudomonadati</taxon>
        <taxon>Pseudomonadota</taxon>
        <taxon>Gammaproteobacteria</taxon>
        <taxon>Lysobacterales</taxon>
        <taxon>Lysobacteraceae</taxon>
        <taxon>Lysobacter</taxon>
    </lineage>
</organism>
<dbReference type="Proteomes" id="UP000264492">
    <property type="component" value="Unassembled WGS sequence"/>
</dbReference>
<feature type="transmembrane region" description="Helical" evidence="1">
    <location>
        <begin position="216"/>
        <end position="238"/>
    </location>
</feature>
<accession>A0A371K3I3</accession>
<feature type="transmembrane region" description="Helical" evidence="1">
    <location>
        <begin position="330"/>
        <end position="347"/>
    </location>
</feature>
<feature type="transmembrane region" description="Helical" evidence="1">
    <location>
        <begin position="44"/>
        <end position="66"/>
    </location>
</feature>
<keyword evidence="1" id="KW-0472">Membrane</keyword>
<dbReference type="RefSeq" id="WP_115857838.1">
    <property type="nucleotide sequence ID" value="NZ_QTSU01000001.1"/>
</dbReference>
<comment type="caution">
    <text evidence="2">The sequence shown here is derived from an EMBL/GenBank/DDBJ whole genome shotgun (WGS) entry which is preliminary data.</text>
</comment>
<evidence type="ECO:0000313" key="2">
    <source>
        <dbReference type="EMBL" id="RDZ28397.1"/>
    </source>
</evidence>
<evidence type="ECO:0000313" key="3">
    <source>
        <dbReference type="Proteomes" id="UP000264492"/>
    </source>
</evidence>
<keyword evidence="1" id="KW-0812">Transmembrane</keyword>
<dbReference type="EMBL" id="QTSU01000001">
    <property type="protein sequence ID" value="RDZ28397.1"/>
    <property type="molecule type" value="Genomic_DNA"/>
</dbReference>
<name>A0A371K3I3_9GAMM</name>
<keyword evidence="1" id="KW-1133">Transmembrane helix</keyword>
<protein>
    <submittedName>
        <fullName evidence="2">Uncharacterized protein</fullName>
    </submittedName>
</protein>
<dbReference type="AlphaFoldDB" id="A0A371K3I3"/>
<feature type="transmembrane region" description="Helical" evidence="1">
    <location>
        <begin position="171"/>
        <end position="196"/>
    </location>
</feature>
<evidence type="ECO:0000256" key="1">
    <source>
        <dbReference type="SAM" id="Phobius"/>
    </source>
</evidence>
<gene>
    <name evidence="2" type="ORF">DX914_04470</name>
</gene>
<reference evidence="2 3" key="1">
    <citation type="submission" date="2018-08" db="EMBL/GenBank/DDBJ databases">
        <title>Lysobacter sp. zong2l5, whole genome shotgun sequence.</title>
        <authorList>
            <person name="Zhang X."/>
            <person name="Feng G."/>
            <person name="Zhu H."/>
        </authorList>
    </citation>
    <scope>NUCLEOTIDE SEQUENCE [LARGE SCALE GENOMIC DNA]</scope>
    <source>
        <strain evidence="3">zong2l5</strain>
    </source>
</reference>
<feature type="transmembrane region" description="Helical" evidence="1">
    <location>
        <begin position="250"/>
        <end position="273"/>
    </location>
</feature>
<proteinExistence type="predicted"/>
<sequence length="356" mass="38637">MNATNLNAELNDDRPAPRAVAAVHPTHTFRLLLRREFWEHRGGFLWAPAIAGAISLLLLFLAIVFFETVVLPKLGQHAMEMGGDHFMVNGVNLSALIGKMSAEDLRQMGGAIDLSLYGAALWPYVVVAFVVFFYCLGSLYDERKDRSVLFWKSLPVSDGQTVLSKAVSATLVAPLLATAAAIVTMFGYLLVMSGFVLLHGGNPIEVLWGPGSPLTVAFHLIATVPIQALWMLPTVGWLMLCSAWARSMPFLWALLIPVIATLLLGWITLMGIVDTDSFVWVLQNISARALFSGAPGWIQTIQVGTVHGDGPAALHEVLNLATMYSVLGSAKLWIGALAGAAMIYGAVRLRRWRDDG</sequence>
<keyword evidence="3" id="KW-1185">Reference proteome</keyword>
<dbReference type="OrthoDB" id="118685at2"/>